<keyword evidence="1" id="KW-0732">Signal</keyword>
<dbReference type="InterPro" id="IPR003646">
    <property type="entry name" value="SH3-like_bac-type"/>
</dbReference>
<evidence type="ECO:0000313" key="4">
    <source>
        <dbReference type="Proteomes" id="UP001595613"/>
    </source>
</evidence>
<dbReference type="SUPFAM" id="SSF49695">
    <property type="entry name" value="gamma-Crystallin-like"/>
    <property type="match status" value="1"/>
</dbReference>
<name>A0ABV7WVS9_9HYPH</name>
<reference evidence="4" key="1">
    <citation type="journal article" date="2019" name="Int. J. Syst. Evol. Microbiol.">
        <title>The Global Catalogue of Microorganisms (GCM) 10K type strain sequencing project: providing services to taxonomists for standard genome sequencing and annotation.</title>
        <authorList>
            <consortium name="The Broad Institute Genomics Platform"/>
            <consortium name="The Broad Institute Genome Sequencing Center for Infectious Disease"/>
            <person name="Wu L."/>
            <person name="Ma J."/>
        </authorList>
    </citation>
    <scope>NUCLEOTIDE SEQUENCE [LARGE SCALE GENOMIC DNA]</scope>
    <source>
        <strain evidence="4">KCTC 42281</strain>
    </source>
</reference>
<dbReference type="Pfam" id="PF08239">
    <property type="entry name" value="SH3_3"/>
    <property type="match status" value="1"/>
</dbReference>
<dbReference type="InterPro" id="IPR006311">
    <property type="entry name" value="TAT_signal"/>
</dbReference>
<keyword evidence="4" id="KW-1185">Reference proteome</keyword>
<organism evidence="3 4">
    <name type="scientific">Devosia honganensis</name>
    <dbReference type="NCBI Taxonomy" id="1610527"/>
    <lineage>
        <taxon>Bacteria</taxon>
        <taxon>Pseudomonadati</taxon>
        <taxon>Pseudomonadota</taxon>
        <taxon>Alphaproteobacteria</taxon>
        <taxon>Hyphomicrobiales</taxon>
        <taxon>Devosiaceae</taxon>
        <taxon>Devosia</taxon>
    </lineage>
</organism>
<feature type="chain" id="PRO_5045691497" evidence="1">
    <location>
        <begin position="33"/>
        <end position="218"/>
    </location>
</feature>
<feature type="domain" description="SH3b" evidence="2">
    <location>
        <begin position="30"/>
        <end position="93"/>
    </location>
</feature>
<dbReference type="PROSITE" id="PS51781">
    <property type="entry name" value="SH3B"/>
    <property type="match status" value="1"/>
</dbReference>
<comment type="caution">
    <text evidence="3">The sequence shown here is derived from an EMBL/GenBank/DDBJ whole genome shotgun (WGS) entry which is preliminary data.</text>
</comment>
<dbReference type="PROSITE" id="PS51318">
    <property type="entry name" value="TAT"/>
    <property type="match status" value="1"/>
</dbReference>
<dbReference type="SMART" id="SM00287">
    <property type="entry name" value="SH3b"/>
    <property type="match status" value="1"/>
</dbReference>
<evidence type="ECO:0000256" key="1">
    <source>
        <dbReference type="SAM" id="SignalP"/>
    </source>
</evidence>
<accession>A0ABV7WVS9</accession>
<dbReference type="Proteomes" id="UP001595613">
    <property type="component" value="Unassembled WGS sequence"/>
</dbReference>
<dbReference type="EMBL" id="JBHRYD010000001">
    <property type="protein sequence ID" value="MFC3703391.1"/>
    <property type="molecule type" value="Genomic_DNA"/>
</dbReference>
<evidence type="ECO:0000259" key="2">
    <source>
        <dbReference type="PROSITE" id="PS51781"/>
    </source>
</evidence>
<gene>
    <name evidence="3" type="ORF">ACFOOL_01320</name>
</gene>
<protein>
    <submittedName>
        <fullName evidence="3">SH3 domain-containing protein</fullName>
    </submittedName>
</protein>
<dbReference type="Gene3D" id="2.60.20.10">
    <property type="entry name" value="Crystallins"/>
    <property type="match status" value="1"/>
</dbReference>
<proteinExistence type="predicted"/>
<feature type="signal peptide" evidence="1">
    <location>
        <begin position="1"/>
        <end position="32"/>
    </location>
</feature>
<dbReference type="InterPro" id="IPR011024">
    <property type="entry name" value="G_crystallin-like"/>
</dbReference>
<dbReference type="Gene3D" id="2.30.30.40">
    <property type="entry name" value="SH3 Domains"/>
    <property type="match status" value="1"/>
</dbReference>
<dbReference type="RefSeq" id="WP_380094168.1">
    <property type="nucleotide sequence ID" value="NZ_JBHRYD010000001.1"/>
</dbReference>
<evidence type="ECO:0000313" key="3">
    <source>
        <dbReference type="EMBL" id="MFC3703391.1"/>
    </source>
</evidence>
<dbReference type="Pfam" id="PF03995">
    <property type="entry name" value="Inhibitor_I36"/>
    <property type="match status" value="1"/>
</dbReference>
<sequence length="218" mass="23639">MHRQIRKKLLNLATGVAVVAAAVVMFLPAAQAAPGTATSNVNVRSGPGTGYAVVDTLRRGQQVDVQRCQGSWCYVVKPGADGWVSASYLSANGRPVNPRDPGISFGFTIGGPGGPQISIGVGNQAQPPRPGPRPPVVSRDEVCFYDRTQFRGDSFCMSRGESIRDLRRWTDRISSLENRGRLNVQVCSQTNFRSCRNYTTSASSLGDFDDYIASIRIR</sequence>